<sequence length="89" mass="9488">MPIRMDRRLSLAALAITGLALGGCATSGLFHDVPDETTPQPAYPNVGEVPPNRPQPPLTAEEQARAEAELKALAASRRKGVERSLEADQ</sequence>
<dbReference type="Proteomes" id="UP000323886">
    <property type="component" value="Unassembled WGS sequence"/>
</dbReference>
<protein>
    <recommendedName>
        <fullName evidence="5">DUF3035 domain-containing protein</fullName>
    </recommendedName>
</protein>
<keyword evidence="2" id="KW-0732">Signal</keyword>
<dbReference type="OrthoDB" id="9907490at2"/>
<evidence type="ECO:0000313" key="4">
    <source>
        <dbReference type="Proteomes" id="UP000323886"/>
    </source>
</evidence>
<comment type="caution">
    <text evidence="3">The sequence shown here is derived from an EMBL/GenBank/DDBJ whole genome shotgun (WGS) entry which is preliminary data.</text>
</comment>
<dbReference type="RefSeq" id="WP_150097411.1">
    <property type="nucleotide sequence ID" value="NZ_VWPL01000013.1"/>
</dbReference>
<proteinExistence type="predicted"/>
<organism evidence="3 4">
    <name type="scientific">Blastochloris sulfoviridis</name>
    <dbReference type="NCBI Taxonomy" id="50712"/>
    <lineage>
        <taxon>Bacteria</taxon>
        <taxon>Pseudomonadati</taxon>
        <taxon>Pseudomonadota</taxon>
        <taxon>Alphaproteobacteria</taxon>
        <taxon>Hyphomicrobiales</taxon>
        <taxon>Blastochloridaceae</taxon>
        <taxon>Blastochloris</taxon>
    </lineage>
</organism>
<name>A0A5M6I0K5_9HYPH</name>
<gene>
    <name evidence="3" type="ORF">F1193_09355</name>
</gene>
<evidence type="ECO:0000256" key="1">
    <source>
        <dbReference type="SAM" id="MobiDB-lite"/>
    </source>
</evidence>
<dbReference type="PROSITE" id="PS51257">
    <property type="entry name" value="PROKAR_LIPOPROTEIN"/>
    <property type="match status" value="1"/>
</dbReference>
<feature type="signal peptide" evidence="2">
    <location>
        <begin position="1"/>
        <end position="25"/>
    </location>
</feature>
<dbReference type="EMBL" id="VWPL01000013">
    <property type="protein sequence ID" value="KAA5601712.1"/>
    <property type="molecule type" value="Genomic_DNA"/>
</dbReference>
<reference evidence="3 4" key="1">
    <citation type="submission" date="2019-09" db="EMBL/GenBank/DDBJ databases">
        <title>Draft Whole-Genome sequence of Blastochloris sulfoviridis DSM 729.</title>
        <authorList>
            <person name="Meyer T.E."/>
            <person name="Kyndt J.A."/>
        </authorList>
    </citation>
    <scope>NUCLEOTIDE SEQUENCE [LARGE SCALE GENOMIC DNA]</scope>
    <source>
        <strain evidence="3 4">DSM 729</strain>
    </source>
</reference>
<keyword evidence="4" id="KW-1185">Reference proteome</keyword>
<accession>A0A5M6I0K5</accession>
<evidence type="ECO:0000313" key="3">
    <source>
        <dbReference type="EMBL" id="KAA5601712.1"/>
    </source>
</evidence>
<dbReference type="AlphaFoldDB" id="A0A5M6I0K5"/>
<evidence type="ECO:0000256" key="2">
    <source>
        <dbReference type="SAM" id="SignalP"/>
    </source>
</evidence>
<feature type="chain" id="PRO_5024322481" description="DUF3035 domain-containing protein" evidence="2">
    <location>
        <begin position="26"/>
        <end position="89"/>
    </location>
</feature>
<evidence type="ECO:0008006" key="5">
    <source>
        <dbReference type="Google" id="ProtNLM"/>
    </source>
</evidence>
<feature type="region of interest" description="Disordered" evidence="1">
    <location>
        <begin position="32"/>
        <end position="65"/>
    </location>
</feature>